<feature type="domain" description="DM2" evidence="2">
    <location>
        <begin position="196"/>
        <end position="273"/>
    </location>
</feature>
<protein>
    <recommendedName>
        <fullName evidence="2">DM2 domain-containing protein</fullName>
    </recommendedName>
</protein>
<keyword evidence="4" id="KW-1185">Reference proteome</keyword>
<evidence type="ECO:0000259" key="2">
    <source>
        <dbReference type="PROSITE" id="PS51925"/>
    </source>
</evidence>
<dbReference type="Pfam" id="PF02201">
    <property type="entry name" value="SWIB"/>
    <property type="match status" value="1"/>
</dbReference>
<reference evidence="3" key="1">
    <citation type="submission" date="2013-11" db="EMBL/GenBank/DDBJ databases">
        <title>Genome sequence of the fusiform rust pathogen reveals effectors for host alternation and coevolution with pine.</title>
        <authorList>
            <consortium name="DOE Joint Genome Institute"/>
            <person name="Smith K."/>
            <person name="Pendleton A."/>
            <person name="Kubisiak T."/>
            <person name="Anderson C."/>
            <person name="Salamov A."/>
            <person name="Aerts A."/>
            <person name="Riley R."/>
            <person name="Clum A."/>
            <person name="Lindquist E."/>
            <person name="Ence D."/>
            <person name="Campbell M."/>
            <person name="Kronenberg Z."/>
            <person name="Feau N."/>
            <person name="Dhillon B."/>
            <person name="Hamelin R."/>
            <person name="Burleigh J."/>
            <person name="Smith J."/>
            <person name="Yandell M."/>
            <person name="Nelson C."/>
            <person name="Grigoriev I."/>
            <person name="Davis J."/>
        </authorList>
    </citation>
    <scope>NUCLEOTIDE SEQUENCE</scope>
    <source>
        <strain evidence="3">G11</strain>
    </source>
</reference>
<name>A0A9P6T8Y2_9BASI</name>
<evidence type="ECO:0000256" key="1">
    <source>
        <dbReference type="SAM" id="MobiDB-lite"/>
    </source>
</evidence>
<proteinExistence type="predicted"/>
<comment type="caution">
    <text evidence="3">The sequence shown here is derived from an EMBL/GenBank/DDBJ whole genome shotgun (WGS) entry which is preliminary data.</text>
</comment>
<dbReference type="EMBL" id="MU167330">
    <property type="protein sequence ID" value="KAG0143034.1"/>
    <property type="molecule type" value="Genomic_DNA"/>
</dbReference>
<organism evidence="3 4">
    <name type="scientific">Cronartium quercuum f. sp. fusiforme G11</name>
    <dbReference type="NCBI Taxonomy" id="708437"/>
    <lineage>
        <taxon>Eukaryota</taxon>
        <taxon>Fungi</taxon>
        <taxon>Dikarya</taxon>
        <taxon>Basidiomycota</taxon>
        <taxon>Pucciniomycotina</taxon>
        <taxon>Pucciniomycetes</taxon>
        <taxon>Pucciniales</taxon>
        <taxon>Coleosporiaceae</taxon>
        <taxon>Cronartium</taxon>
    </lineage>
</organism>
<feature type="compositionally biased region" description="Basic residues" evidence="1">
    <location>
        <begin position="173"/>
        <end position="183"/>
    </location>
</feature>
<dbReference type="InterPro" id="IPR019835">
    <property type="entry name" value="SWIB_domain"/>
</dbReference>
<feature type="region of interest" description="Disordered" evidence="1">
    <location>
        <begin position="101"/>
        <end position="198"/>
    </location>
</feature>
<dbReference type="PANTHER" id="PTHR13844">
    <property type="entry name" value="SWI/SNF-RELATED MATRIX-ASSOCIATED ACTIN-DEPENDENT REGULATOR OF CHROMATIN SUBFAMILY D"/>
    <property type="match status" value="1"/>
</dbReference>
<evidence type="ECO:0000313" key="3">
    <source>
        <dbReference type="EMBL" id="KAG0143034.1"/>
    </source>
</evidence>
<dbReference type="SMART" id="SM00151">
    <property type="entry name" value="SWIB"/>
    <property type="match status" value="1"/>
</dbReference>
<accession>A0A9P6T8Y2</accession>
<feature type="compositionally biased region" description="Polar residues" evidence="1">
    <location>
        <begin position="113"/>
        <end position="122"/>
    </location>
</feature>
<dbReference type="AlphaFoldDB" id="A0A9P6T8Y2"/>
<feature type="compositionally biased region" description="Polar residues" evidence="1">
    <location>
        <begin position="134"/>
        <end position="148"/>
    </location>
</feature>
<dbReference type="Proteomes" id="UP000886653">
    <property type="component" value="Unassembled WGS sequence"/>
</dbReference>
<dbReference type="PROSITE" id="PS51925">
    <property type="entry name" value="SWIB_MDM2"/>
    <property type="match status" value="1"/>
</dbReference>
<feature type="region of interest" description="Disordered" evidence="1">
    <location>
        <begin position="73"/>
        <end position="92"/>
    </location>
</feature>
<dbReference type="Gene3D" id="1.10.245.10">
    <property type="entry name" value="SWIB/MDM2 domain"/>
    <property type="match status" value="1"/>
</dbReference>
<gene>
    <name evidence="3" type="ORF">CROQUDRAFT_49420</name>
</gene>
<sequence length="280" mass="30606">MSLPPTLALEIRSYLSRPDVNLQTVSHKQIRRHVATVFTWLDVKALKQEINDLSVPIFTEVAQAASAHASAEAQIAEAEAEQGSQSPMSAAALPFHPTGLVLPARGIPGGGEPSNSSQVSSNRENDVLPFSPARPNQRTAANSKAGSTKSRKRKSAAFVDSEDDEDQADGTKPKKSSAKKPRAPRTSADGTSTNKGFQKELNCSPALAEVIGVPTCSRPQVVKKLWDYIKSNQLQNPEDKRQIICDDRMRKLFNTNSVHMFTMNKLLGQHLWTNEEVVKP</sequence>
<dbReference type="CDD" id="cd10567">
    <property type="entry name" value="SWIB-MDM2_like"/>
    <property type="match status" value="1"/>
</dbReference>
<dbReference type="SUPFAM" id="SSF47592">
    <property type="entry name" value="SWIB/MDM2 domain"/>
    <property type="match status" value="1"/>
</dbReference>
<feature type="compositionally biased region" description="Low complexity" evidence="1">
    <location>
        <begin position="73"/>
        <end position="86"/>
    </location>
</feature>
<dbReference type="InterPro" id="IPR003121">
    <property type="entry name" value="SWIB_MDM2_domain"/>
</dbReference>
<dbReference type="InterPro" id="IPR036885">
    <property type="entry name" value="SWIB_MDM2_dom_sf"/>
</dbReference>
<dbReference type="OrthoDB" id="10251073at2759"/>
<evidence type="ECO:0000313" key="4">
    <source>
        <dbReference type="Proteomes" id="UP000886653"/>
    </source>
</evidence>